<sequence>MEVNNKPSMSNHWNMAGFSPGRTFLNTTEPSITDLSREWSLQMDISRIPVVTTDRILISCNERQIKAFDFDGNGCWAYTHPNRNSAYNVSWSYLDGPGSYDTNPVIADGSVYYVVNDRCVSLSLADGTIEWELNLPTSAGVPVSGVLVADEHGDLYICYTDSVCKVSRNGAVDWVEKGDDVGSVLVSESEERVIYKYDYNKLCCIDASTGTEYWTHTERGEDVPGSGELLHQNRLYLNHFNVPAVRAIDVQSGDVKWSLNEEYQQIHNHSPTGTLFGIDNEGRLDAIDNVTGSTVWTTNLVSKATPIRSTTDSLYISENEQIIRCDPYSGAIEERSPQFGFEINDFIIDHGSIIAAGNDTITLLSGQRSSDSERTQAYSHGSGDDERRCPACDSDLSGYGDLNFCPECGTKVASSDANTKLYDPS</sequence>
<dbReference type="Gene3D" id="2.130.10.10">
    <property type="entry name" value="YVTN repeat-like/Quinoprotein amine dehydrogenase"/>
    <property type="match status" value="1"/>
</dbReference>
<feature type="region of interest" description="Disordered" evidence="1">
    <location>
        <begin position="366"/>
        <end position="389"/>
    </location>
</feature>
<dbReference type="AlphaFoldDB" id="A0A1X4H8Z7"/>
<dbReference type="Proteomes" id="UP000193587">
    <property type="component" value="Unassembled WGS sequence"/>
</dbReference>
<organism evidence="3 4">
    <name type="scientific">Halorubrum ezzemoulense DSM 17463</name>
    <dbReference type="NCBI Taxonomy" id="1121945"/>
    <lineage>
        <taxon>Archaea</taxon>
        <taxon>Methanobacteriati</taxon>
        <taxon>Methanobacteriota</taxon>
        <taxon>Stenosarchaea group</taxon>
        <taxon>Halobacteria</taxon>
        <taxon>Halobacteriales</taxon>
        <taxon>Haloferacaceae</taxon>
        <taxon>Halorubrum</taxon>
    </lineage>
</organism>
<dbReference type="PANTHER" id="PTHR34512:SF30">
    <property type="entry name" value="OUTER MEMBRANE PROTEIN ASSEMBLY FACTOR BAMB"/>
    <property type="match status" value="1"/>
</dbReference>
<accession>A0A1X4H8Z7</accession>
<dbReference type="Pfam" id="PF13360">
    <property type="entry name" value="PQQ_2"/>
    <property type="match status" value="1"/>
</dbReference>
<dbReference type="SUPFAM" id="SSF50998">
    <property type="entry name" value="Quinoprotein alcohol dehydrogenase-like"/>
    <property type="match status" value="1"/>
</dbReference>
<dbReference type="PANTHER" id="PTHR34512">
    <property type="entry name" value="CELL SURFACE PROTEIN"/>
    <property type="match status" value="1"/>
</dbReference>
<feature type="domain" description="Pyrrolo-quinoline quinone repeat" evidence="2">
    <location>
        <begin position="170"/>
        <end position="303"/>
    </location>
</feature>
<comment type="caution">
    <text evidence="3">The sequence shown here is derived from an EMBL/GenBank/DDBJ whole genome shotgun (WGS) entry which is preliminary data.</text>
</comment>
<dbReference type="InterPro" id="IPR011047">
    <property type="entry name" value="Quinoprotein_ADH-like_sf"/>
</dbReference>
<evidence type="ECO:0000259" key="2">
    <source>
        <dbReference type="Pfam" id="PF13360"/>
    </source>
</evidence>
<feature type="compositionally biased region" description="Polar residues" evidence="1">
    <location>
        <begin position="366"/>
        <end position="379"/>
    </location>
</feature>
<evidence type="ECO:0000256" key="1">
    <source>
        <dbReference type="SAM" id="MobiDB-lite"/>
    </source>
</evidence>
<dbReference type="InterPro" id="IPR002372">
    <property type="entry name" value="PQQ_rpt_dom"/>
</dbReference>
<gene>
    <name evidence="3" type="ORF">B9H04_06830</name>
</gene>
<dbReference type="InterPro" id="IPR015943">
    <property type="entry name" value="WD40/YVTN_repeat-like_dom_sf"/>
</dbReference>
<evidence type="ECO:0000313" key="4">
    <source>
        <dbReference type="Proteomes" id="UP000193587"/>
    </source>
</evidence>
<protein>
    <recommendedName>
        <fullName evidence="2">Pyrrolo-quinoline quinone repeat domain-containing protein</fullName>
    </recommendedName>
</protein>
<name>A0A1X4H8Z7_HALEZ</name>
<dbReference type="EMBL" id="NEDJ01000017">
    <property type="protein sequence ID" value="OSP08272.1"/>
    <property type="molecule type" value="Genomic_DNA"/>
</dbReference>
<reference evidence="3 4" key="1">
    <citation type="submission" date="2017-04" db="EMBL/GenBank/DDBJ databases">
        <title>MLSA of the genus Halorubrum.</title>
        <authorList>
            <person name="De La Haba R."/>
            <person name="Sanchez-Porro C."/>
            <person name="Infante-Dominguez C."/>
            <person name="Ventosa A."/>
        </authorList>
    </citation>
    <scope>NUCLEOTIDE SEQUENCE [LARGE SCALE GENOMIC DNA]</scope>
    <source>
        <strain evidence="3 4">DSM 17463</strain>
    </source>
</reference>
<proteinExistence type="predicted"/>
<evidence type="ECO:0000313" key="3">
    <source>
        <dbReference type="EMBL" id="OSP08272.1"/>
    </source>
</evidence>